<protein>
    <submittedName>
        <fullName evidence="1">PREDICTED: Retrovirus-related Pol poly from transposon</fullName>
    </submittedName>
</protein>
<dbReference type="OMA" id="CTFITNK"/>
<dbReference type="Proteomes" id="UP000327085">
    <property type="component" value="Chromosome 7"/>
</dbReference>
<proteinExistence type="predicted"/>
<accession>A0A5E4GGI5</accession>
<name>A0A5E4GGI5_PRUDU</name>
<feature type="non-terminal residue" evidence="1">
    <location>
        <position position="172"/>
    </location>
</feature>
<dbReference type="InterPro" id="IPR043128">
    <property type="entry name" value="Rev_trsase/Diguanyl_cyclase"/>
</dbReference>
<sequence>KTKEEHLIHLKEVLKVLQENMLFINLKKCTFITNKVLFLGYVVSENGIHVDEDKVRAIQEWPIPKTASDVRGCHGLATFYRHFVHHFSTLTAPKIECLKHEKFNWGEEEEHNSALIKENFSIVSREFVLYTDHEALKFINISKSVNKLHVRWATFVQKFPFVIKHKSRVLKR</sequence>
<evidence type="ECO:0000313" key="1">
    <source>
        <dbReference type="EMBL" id="VVA38985.1"/>
    </source>
</evidence>
<dbReference type="InterPro" id="IPR043502">
    <property type="entry name" value="DNA/RNA_pol_sf"/>
</dbReference>
<dbReference type="InterPro" id="IPR050951">
    <property type="entry name" value="Retrovirus_Pol_polyprotein"/>
</dbReference>
<reference evidence="2" key="1">
    <citation type="journal article" date="2020" name="Plant J.">
        <title>Transposons played a major role in the diversification between the closely related almond and peach genomes: results from the almond genome sequence.</title>
        <authorList>
            <person name="Alioto T."/>
            <person name="Alexiou K.G."/>
            <person name="Bardil A."/>
            <person name="Barteri F."/>
            <person name="Castanera R."/>
            <person name="Cruz F."/>
            <person name="Dhingra A."/>
            <person name="Duval H."/>
            <person name="Fernandez I Marti A."/>
            <person name="Frias L."/>
            <person name="Galan B."/>
            <person name="Garcia J.L."/>
            <person name="Howad W."/>
            <person name="Gomez-Garrido J."/>
            <person name="Gut M."/>
            <person name="Julca I."/>
            <person name="Morata J."/>
            <person name="Puigdomenech P."/>
            <person name="Ribeca P."/>
            <person name="Rubio Cabetas M.J."/>
            <person name="Vlasova A."/>
            <person name="Wirthensohn M."/>
            <person name="Garcia-Mas J."/>
            <person name="Gabaldon T."/>
            <person name="Casacuberta J.M."/>
            <person name="Arus P."/>
        </authorList>
    </citation>
    <scope>NUCLEOTIDE SEQUENCE [LARGE SCALE GENOMIC DNA]</scope>
    <source>
        <strain evidence="2">cv. Texas</strain>
    </source>
</reference>
<evidence type="ECO:0000313" key="2">
    <source>
        <dbReference type="Proteomes" id="UP000327085"/>
    </source>
</evidence>
<dbReference type="PANTHER" id="PTHR37984:SF5">
    <property type="entry name" value="PROTEIN NYNRIN-LIKE"/>
    <property type="match status" value="1"/>
</dbReference>
<dbReference type="AlphaFoldDB" id="A0A5E4GGI5"/>
<gene>
    <name evidence="1" type="ORF">ALMOND_2B003458</name>
</gene>
<dbReference type="Gramene" id="VVA38985">
    <property type="protein sequence ID" value="VVA38985"/>
    <property type="gene ID" value="Prudul26B003458"/>
</dbReference>
<dbReference type="SUPFAM" id="SSF56672">
    <property type="entry name" value="DNA/RNA polymerases"/>
    <property type="match status" value="1"/>
</dbReference>
<dbReference type="Gene3D" id="3.30.70.270">
    <property type="match status" value="2"/>
</dbReference>
<organism evidence="1 2">
    <name type="scientific">Prunus dulcis</name>
    <name type="common">Almond</name>
    <name type="synonym">Amygdalus dulcis</name>
    <dbReference type="NCBI Taxonomy" id="3755"/>
    <lineage>
        <taxon>Eukaryota</taxon>
        <taxon>Viridiplantae</taxon>
        <taxon>Streptophyta</taxon>
        <taxon>Embryophyta</taxon>
        <taxon>Tracheophyta</taxon>
        <taxon>Spermatophyta</taxon>
        <taxon>Magnoliopsida</taxon>
        <taxon>eudicotyledons</taxon>
        <taxon>Gunneridae</taxon>
        <taxon>Pentapetalae</taxon>
        <taxon>rosids</taxon>
        <taxon>fabids</taxon>
        <taxon>Rosales</taxon>
        <taxon>Rosaceae</taxon>
        <taxon>Amygdaloideae</taxon>
        <taxon>Amygdaleae</taxon>
        <taxon>Prunus</taxon>
    </lineage>
</organism>
<dbReference type="InParanoid" id="A0A5E4GGI5"/>
<dbReference type="PANTHER" id="PTHR37984">
    <property type="entry name" value="PROTEIN CBG26694"/>
    <property type="match status" value="1"/>
</dbReference>
<dbReference type="EMBL" id="CABIKO010000721">
    <property type="protein sequence ID" value="VVA38985.1"/>
    <property type="molecule type" value="Genomic_DNA"/>
</dbReference>
<feature type="non-terminal residue" evidence="1">
    <location>
        <position position="1"/>
    </location>
</feature>